<dbReference type="EMBL" id="CAJNOJ010000126">
    <property type="protein sequence ID" value="CAF1162459.1"/>
    <property type="molecule type" value="Genomic_DNA"/>
</dbReference>
<name>A0A814TTK1_ADIRI</name>
<protein>
    <submittedName>
        <fullName evidence="1">Uncharacterized protein</fullName>
    </submittedName>
</protein>
<evidence type="ECO:0000313" key="2">
    <source>
        <dbReference type="EMBL" id="CAF1515914.1"/>
    </source>
</evidence>
<evidence type="ECO:0000313" key="4">
    <source>
        <dbReference type="Proteomes" id="UP000663852"/>
    </source>
</evidence>
<dbReference type="EMBL" id="CAJNOR010004613">
    <property type="protein sequence ID" value="CAF1515914.1"/>
    <property type="molecule type" value="Genomic_DNA"/>
</dbReference>
<dbReference type="AlphaFoldDB" id="A0A814TTK1"/>
<proteinExistence type="predicted"/>
<evidence type="ECO:0000313" key="1">
    <source>
        <dbReference type="EMBL" id="CAF1162459.1"/>
    </source>
</evidence>
<dbReference type="Gene3D" id="3.60.110.10">
    <property type="entry name" value="Carbon-nitrogen hydrolase"/>
    <property type="match status" value="1"/>
</dbReference>
<organism evidence="1 4">
    <name type="scientific">Adineta ricciae</name>
    <name type="common">Rotifer</name>
    <dbReference type="NCBI Taxonomy" id="249248"/>
    <lineage>
        <taxon>Eukaryota</taxon>
        <taxon>Metazoa</taxon>
        <taxon>Spiralia</taxon>
        <taxon>Gnathifera</taxon>
        <taxon>Rotifera</taxon>
        <taxon>Eurotatoria</taxon>
        <taxon>Bdelloidea</taxon>
        <taxon>Adinetida</taxon>
        <taxon>Adinetidae</taxon>
        <taxon>Adineta</taxon>
    </lineage>
</organism>
<dbReference type="InterPro" id="IPR036526">
    <property type="entry name" value="C-N_Hydrolase_sf"/>
</dbReference>
<evidence type="ECO:0000313" key="3">
    <source>
        <dbReference type="Proteomes" id="UP000663828"/>
    </source>
</evidence>
<dbReference type="Proteomes" id="UP000663828">
    <property type="component" value="Unassembled WGS sequence"/>
</dbReference>
<keyword evidence="3" id="KW-1185">Reference proteome</keyword>
<sequence length="145" mass="16418">MSSYEKQMNFYSKTYPNISITNALELALSDVMRRAFNYTFSTLARSLNATVVAGTLGPRILRSADREDIDFFGDPDLYPNQTEVYLPLTKEVYNTVHVYAPNGSLIASRDKMNLTPEEVQLLQLTAGKLEDNRIICLDTRTYGSF</sequence>
<comment type="caution">
    <text evidence="1">The sequence shown here is derived from an EMBL/GenBank/DDBJ whole genome shotgun (WGS) entry which is preliminary data.</text>
</comment>
<accession>A0A814TTK1</accession>
<reference evidence="1" key="1">
    <citation type="submission" date="2021-02" db="EMBL/GenBank/DDBJ databases">
        <authorList>
            <person name="Nowell W R."/>
        </authorList>
    </citation>
    <scope>NUCLEOTIDE SEQUENCE</scope>
</reference>
<gene>
    <name evidence="1" type="ORF">EDS130_LOCUS23217</name>
    <name evidence="2" type="ORF">XAT740_LOCUS40494</name>
</gene>
<dbReference type="Proteomes" id="UP000663852">
    <property type="component" value="Unassembled WGS sequence"/>
</dbReference>
<dbReference type="SUPFAM" id="SSF56317">
    <property type="entry name" value="Carbon-nitrogen hydrolase"/>
    <property type="match status" value="1"/>
</dbReference>